<evidence type="ECO:0000256" key="1">
    <source>
        <dbReference type="SAM" id="MobiDB-lite"/>
    </source>
</evidence>
<dbReference type="Proteomes" id="UP000095287">
    <property type="component" value="Unplaced"/>
</dbReference>
<organism evidence="2 3">
    <name type="scientific">Steinernema glaseri</name>
    <dbReference type="NCBI Taxonomy" id="37863"/>
    <lineage>
        <taxon>Eukaryota</taxon>
        <taxon>Metazoa</taxon>
        <taxon>Ecdysozoa</taxon>
        <taxon>Nematoda</taxon>
        <taxon>Chromadorea</taxon>
        <taxon>Rhabditida</taxon>
        <taxon>Tylenchina</taxon>
        <taxon>Panagrolaimomorpha</taxon>
        <taxon>Strongyloidoidea</taxon>
        <taxon>Steinernematidae</taxon>
        <taxon>Steinernema</taxon>
    </lineage>
</organism>
<accession>A0A1I7Y3I7</accession>
<dbReference type="AlphaFoldDB" id="A0A1I7Y3I7"/>
<proteinExistence type="predicted"/>
<feature type="region of interest" description="Disordered" evidence="1">
    <location>
        <begin position="72"/>
        <end position="114"/>
    </location>
</feature>
<sequence length="128" mass="14215">MSHATLLEDIAHGDIQLMASSFVLIVDERGYSDLFTRCMKVLEAAEPEPEDARIIQKAGRIFVSLVEAKEKKTVKKAQKSNSDAKVKEGRVTKKPKKQMKASGPQKDSKAETVCPPPKVDLPVFRIVH</sequence>
<evidence type="ECO:0000313" key="3">
    <source>
        <dbReference type="WBParaSite" id="L893_g12372.t1"/>
    </source>
</evidence>
<protein>
    <submittedName>
        <fullName evidence="3">DUF4116 domain-containing protein</fullName>
    </submittedName>
</protein>
<feature type="compositionally biased region" description="Basic and acidic residues" evidence="1">
    <location>
        <begin position="82"/>
        <end position="91"/>
    </location>
</feature>
<dbReference type="WBParaSite" id="L893_g12372.t1">
    <property type="protein sequence ID" value="L893_g12372.t1"/>
    <property type="gene ID" value="L893_g12372"/>
</dbReference>
<keyword evidence="2" id="KW-1185">Reference proteome</keyword>
<reference evidence="3" key="1">
    <citation type="submission" date="2016-11" db="UniProtKB">
        <authorList>
            <consortium name="WormBaseParasite"/>
        </authorList>
    </citation>
    <scope>IDENTIFICATION</scope>
</reference>
<evidence type="ECO:0000313" key="2">
    <source>
        <dbReference type="Proteomes" id="UP000095287"/>
    </source>
</evidence>
<name>A0A1I7Y3I7_9BILA</name>